<protein>
    <submittedName>
        <fullName evidence="1">Uncharacterized protein</fullName>
    </submittedName>
</protein>
<proteinExistence type="predicted"/>
<reference evidence="1" key="1">
    <citation type="submission" date="2018-05" db="EMBL/GenBank/DDBJ databases">
        <authorList>
            <person name="Lanie J.A."/>
            <person name="Ng W.-L."/>
            <person name="Kazmierczak K.M."/>
            <person name="Andrzejewski T.M."/>
            <person name="Davidsen T.M."/>
            <person name="Wayne K.J."/>
            <person name="Tettelin H."/>
            <person name="Glass J.I."/>
            <person name="Rusch D."/>
            <person name="Podicherti R."/>
            <person name="Tsui H.-C.T."/>
            <person name="Winkler M.E."/>
        </authorList>
    </citation>
    <scope>NUCLEOTIDE SEQUENCE</scope>
</reference>
<organism evidence="1">
    <name type="scientific">marine metagenome</name>
    <dbReference type="NCBI Taxonomy" id="408172"/>
    <lineage>
        <taxon>unclassified sequences</taxon>
        <taxon>metagenomes</taxon>
        <taxon>ecological metagenomes</taxon>
    </lineage>
</organism>
<evidence type="ECO:0000313" key="1">
    <source>
        <dbReference type="EMBL" id="SVA63885.1"/>
    </source>
</evidence>
<feature type="non-terminal residue" evidence="1">
    <location>
        <position position="1"/>
    </location>
</feature>
<sequence length="31" mass="3515">TKAVDQEGRTAADAARYESVVEYLTTNRSRR</sequence>
<dbReference type="EMBL" id="UINC01015111">
    <property type="protein sequence ID" value="SVA63885.1"/>
    <property type="molecule type" value="Genomic_DNA"/>
</dbReference>
<accession>A0A381XGL7</accession>
<name>A0A381XGL7_9ZZZZ</name>
<gene>
    <name evidence="1" type="ORF">METZ01_LOCUS116739</name>
</gene>
<dbReference type="AlphaFoldDB" id="A0A381XGL7"/>